<keyword evidence="1" id="KW-1133">Transmembrane helix</keyword>
<gene>
    <name evidence="2" type="ORF">CCMA1212_007715</name>
</gene>
<evidence type="ECO:0000313" key="3">
    <source>
        <dbReference type="Proteomes" id="UP001642720"/>
    </source>
</evidence>
<dbReference type="PANTHER" id="PTHR28254:SF1">
    <property type="entry name" value="CYTOCHROME B-C1 COMPLEX SUBUNIT 10, MITOCHONDRIAL"/>
    <property type="match status" value="1"/>
</dbReference>
<dbReference type="InterPro" id="IPR019182">
    <property type="entry name" value="Cytochrome_b-c1_su10_fun"/>
</dbReference>
<reference evidence="2 3" key="1">
    <citation type="submission" date="2018-01" db="EMBL/GenBank/DDBJ databases">
        <title>Genome characterization of the sugarcane-associated fungus Trichoderma ghanense CCMA-1212 and their application in lignocelulose bioconversion.</title>
        <authorList>
            <person name="Steindorff A.S."/>
            <person name="Mendes T.D."/>
            <person name="Vilela E.S.D."/>
            <person name="Rodrigues D.S."/>
            <person name="Formighieri E.F."/>
            <person name="Melo I.S."/>
            <person name="Favaro L.C.L."/>
        </authorList>
    </citation>
    <scope>NUCLEOTIDE SEQUENCE [LARGE SCALE GENOMIC DNA]</scope>
    <source>
        <strain evidence="2 3">CCMA-1212</strain>
    </source>
</reference>
<organism evidence="2 3">
    <name type="scientific">Trichoderma ghanense</name>
    <dbReference type="NCBI Taxonomy" id="65468"/>
    <lineage>
        <taxon>Eukaryota</taxon>
        <taxon>Fungi</taxon>
        <taxon>Dikarya</taxon>
        <taxon>Ascomycota</taxon>
        <taxon>Pezizomycotina</taxon>
        <taxon>Sordariomycetes</taxon>
        <taxon>Hypocreomycetidae</taxon>
        <taxon>Hypocreales</taxon>
        <taxon>Hypocreaceae</taxon>
        <taxon>Trichoderma</taxon>
    </lineage>
</organism>
<name>A0ABY2GX93_9HYPO</name>
<keyword evidence="1" id="KW-0812">Transmembrane</keyword>
<evidence type="ECO:0000256" key="1">
    <source>
        <dbReference type="SAM" id="Phobius"/>
    </source>
</evidence>
<dbReference type="EMBL" id="PPTA01000011">
    <property type="protein sequence ID" value="TFB00466.1"/>
    <property type="molecule type" value="Genomic_DNA"/>
</dbReference>
<keyword evidence="1" id="KW-0472">Membrane</keyword>
<feature type="transmembrane region" description="Helical" evidence="1">
    <location>
        <begin position="39"/>
        <end position="61"/>
    </location>
</feature>
<dbReference type="GeneID" id="300579328"/>
<dbReference type="RefSeq" id="XP_073556667.1">
    <property type="nucleotide sequence ID" value="XM_073704878.1"/>
</dbReference>
<dbReference type="PANTHER" id="PTHR28254">
    <property type="entry name" value="CYTOCHROME B-C1 COMPLEX SUBUNIT 10"/>
    <property type="match status" value="1"/>
</dbReference>
<evidence type="ECO:0000313" key="2">
    <source>
        <dbReference type="EMBL" id="TFB00466.1"/>
    </source>
</evidence>
<accession>A0ABY2GX93</accession>
<comment type="caution">
    <text evidence="2">The sequence shown here is derived from an EMBL/GenBank/DDBJ whole genome shotgun (WGS) entry which is preliminary data.</text>
</comment>
<proteinExistence type="predicted"/>
<dbReference type="Proteomes" id="UP001642720">
    <property type="component" value="Unassembled WGS sequence"/>
</dbReference>
<sequence length="91" mass="10118">MVFQALPPTRFRDYRSPYGPKYSFQPHYRGISLQTALRYGLRTATIGGGLGVALLLFASSLPRVRADILSKIPVVGKAFEKKEPHPADNPF</sequence>
<protein>
    <submittedName>
        <fullName evidence="2">Uncharacterized protein</fullName>
    </submittedName>
</protein>
<dbReference type="Pfam" id="PF09796">
    <property type="entry name" value="QCR10"/>
    <property type="match status" value="1"/>
</dbReference>
<keyword evidence="3" id="KW-1185">Reference proteome</keyword>